<dbReference type="Pfam" id="PF10850">
    <property type="entry name" value="DUF2653"/>
    <property type="match status" value="1"/>
</dbReference>
<comment type="caution">
    <text evidence="1">The sequence shown here is derived from an EMBL/GenBank/DDBJ whole genome shotgun (WGS) entry which is preliminary data.</text>
</comment>
<gene>
    <name evidence="1" type="ORF">SLU01_08410</name>
</gene>
<dbReference type="OrthoDB" id="2360753at2"/>
<name>A0A511Z516_9BACL</name>
<dbReference type="InterPro" id="IPR020516">
    <property type="entry name" value="Uncharacterised_YxcD"/>
</dbReference>
<evidence type="ECO:0000313" key="1">
    <source>
        <dbReference type="EMBL" id="GEN82529.1"/>
    </source>
</evidence>
<dbReference type="AlphaFoldDB" id="A0A511Z516"/>
<accession>A0A511Z516</accession>
<protein>
    <recommendedName>
        <fullName evidence="3">DUF2653 domain-containing protein</fullName>
    </recommendedName>
</protein>
<evidence type="ECO:0000313" key="2">
    <source>
        <dbReference type="Proteomes" id="UP000321901"/>
    </source>
</evidence>
<proteinExistence type="predicted"/>
<organism evidence="1 2">
    <name type="scientific">Sporosarcina luteola</name>
    <dbReference type="NCBI Taxonomy" id="582850"/>
    <lineage>
        <taxon>Bacteria</taxon>
        <taxon>Bacillati</taxon>
        <taxon>Bacillota</taxon>
        <taxon>Bacilli</taxon>
        <taxon>Bacillales</taxon>
        <taxon>Caryophanaceae</taxon>
        <taxon>Sporosarcina</taxon>
    </lineage>
</organism>
<keyword evidence="2" id="KW-1185">Reference proteome</keyword>
<dbReference type="Proteomes" id="UP000321901">
    <property type="component" value="Unassembled WGS sequence"/>
</dbReference>
<evidence type="ECO:0008006" key="3">
    <source>
        <dbReference type="Google" id="ProtNLM"/>
    </source>
</evidence>
<dbReference type="RefSeq" id="WP_147055666.1">
    <property type="nucleotide sequence ID" value="NZ_BJYL01000011.1"/>
</dbReference>
<reference evidence="1 2" key="1">
    <citation type="submission" date="2019-07" db="EMBL/GenBank/DDBJ databases">
        <title>Whole genome shotgun sequence of Sporosarcina luteola NBRC 105378.</title>
        <authorList>
            <person name="Hosoyama A."/>
            <person name="Uohara A."/>
            <person name="Ohji S."/>
            <person name="Ichikawa N."/>
        </authorList>
    </citation>
    <scope>NUCLEOTIDE SEQUENCE [LARGE SCALE GENOMIC DNA]</scope>
    <source>
        <strain evidence="1 2">NBRC 105378</strain>
    </source>
</reference>
<sequence>MAELIMSEQDIVNAICIDQAWKNEDLLPENVEVELIYDDDEGFSAEVEIPNQNYVLGSFDMIQSIRFYIKEVLQQDPYAASIKLLLDREEGIIASIQ</sequence>
<dbReference type="EMBL" id="BJYL01000011">
    <property type="protein sequence ID" value="GEN82529.1"/>
    <property type="molecule type" value="Genomic_DNA"/>
</dbReference>